<dbReference type="EMBL" id="MLBF01000082">
    <property type="protein sequence ID" value="OLN26259.1"/>
    <property type="molecule type" value="Genomic_DNA"/>
</dbReference>
<keyword evidence="4 6" id="KW-1133">Transmembrane helix</keyword>
<dbReference type="RefSeq" id="WP_075367300.1">
    <property type="nucleotide sequence ID" value="NZ_MLBF01000082.1"/>
</dbReference>
<dbReference type="GO" id="GO:0005886">
    <property type="term" value="C:plasma membrane"/>
    <property type="evidence" value="ECO:0007669"/>
    <property type="project" value="UniProtKB-SubCell"/>
</dbReference>
<dbReference type="InterPro" id="IPR032816">
    <property type="entry name" value="VTT_dom"/>
</dbReference>
<comment type="caution">
    <text evidence="8">The sequence shown here is derived from an EMBL/GenBank/DDBJ whole genome shotgun (WGS) entry which is preliminary data.</text>
</comment>
<keyword evidence="5 6" id="KW-0472">Membrane</keyword>
<keyword evidence="9" id="KW-1185">Reference proteome</keyword>
<organism evidence="8 9">
    <name type="scientific">Desulfosporosinus metallidurans</name>
    <dbReference type="NCBI Taxonomy" id="1888891"/>
    <lineage>
        <taxon>Bacteria</taxon>
        <taxon>Bacillati</taxon>
        <taxon>Bacillota</taxon>
        <taxon>Clostridia</taxon>
        <taxon>Eubacteriales</taxon>
        <taxon>Desulfitobacteriaceae</taxon>
        <taxon>Desulfosporosinus</taxon>
    </lineage>
</organism>
<feature type="transmembrane region" description="Helical" evidence="6">
    <location>
        <begin position="132"/>
        <end position="151"/>
    </location>
</feature>
<feature type="transmembrane region" description="Helical" evidence="6">
    <location>
        <begin position="12"/>
        <end position="31"/>
    </location>
</feature>
<evidence type="ECO:0000313" key="9">
    <source>
        <dbReference type="Proteomes" id="UP000186102"/>
    </source>
</evidence>
<dbReference type="OrthoDB" id="9812980at2"/>
<name>A0A1Q8QFY6_9FIRM</name>
<evidence type="ECO:0000256" key="4">
    <source>
        <dbReference type="ARBA" id="ARBA00022989"/>
    </source>
</evidence>
<feature type="transmembrane region" description="Helical" evidence="6">
    <location>
        <begin position="84"/>
        <end position="105"/>
    </location>
</feature>
<dbReference type="PANTHER" id="PTHR12677:SF59">
    <property type="entry name" value="GOLGI APPARATUS MEMBRANE PROTEIN TVP38-RELATED"/>
    <property type="match status" value="1"/>
</dbReference>
<keyword evidence="2 6" id="KW-1003">Cell membrane</keyword>
<dbReference type="Proteomes" id="UP000186102">
    <property type="component" value="Unassembled WGS sequence"/>
</dbReference>
<sequence length="227" mass="25275">MQQGGDIILSQKKVASVVTICLSLAMIWFLYPHLQNARVLQILIYSLGWKGIVLDLLIISAQMLFPIVPFALLAGINVILFGPIAGYFISLTGSVFGSSLGFFLARSLGQEWAKPKLQKLGKWAELPESRSFFIVMIGRMIPVLPAAALNYAAGLSPMKFRSYFLATLLGKIPIVAWESWIGRDFWYIFKHPQSFLKALVAGLLLFGGASLIWYFSSKRKIVKKDIS</sequence>
<evidence type="ECO:0000256" key="6">
    <source>
        <dbReference type="RuleBase" id="RU366058"/>
    </source>
</evidence>
<evidence type="ECO:0000256" key="2">
    <source>
        <dbReference type="ARBA" id="ARBA00022475"/>
    </source>
</evidence>
<comment type="subcellular location">
    <subcellularLocation>
        <location evidence="1 6">Cell membrane</location>
        <topology evidence="1 6">Multi-pass membrane protein</topology>
    </subcellularLocation>
</comment>
<feature type="transmembrane region" description="Helical" evidence="6">
    <location>
        <begin position="51"/>
        <end position="72"/>
    </location>
</feature>
<evidence type="ECO:0000256" key="3">
    <source>
        <dbReference type="ARBA" id="ARBA00022692"/>
    </source>
</evidence>
<feature type="domain" description="VTT" evidence="7">
    <location>
        <begin position="68"/>
        <end position="176"/>
    </location>
</feature>
<accession>A0A1Q8QFY6</accession>
<feature type="transmembrane region" description="Helical" evidence="6">
    <location>
        <begin position="163"/>
        <end position="182"/>
    </location>
</feature>
<dbReference type="Pfam" id="PF09335">
    <property type="entry name" value="VTT_dom"/>
    <property type="match status" value="1"/>
</dbReference>
<dbReference type="AlphaFoldDB" id="A0A1Q8QFY6"/>
<reference evidence="8 9" key="1">
    <citation type="submission" date="2016-09" db="EMBL/GenBank/DDBJ databases">
        <title>Complete genome of Desulfosporosinus sp. OL.</title>
        <authorList>
            <person name="Mardanov A."/>
            <person name="Beletsky A."/>
            <person name="Panova A."/>
            <person name="Karnachuk O."/>
            <person name="Ravin N."/>
        </authorList>
    </citation>
    <scope>NUCLEOTIDE SEQUENCE [LARGE SCALE GENOMIC DNA]</scope>
    <source>
        <strain evidence="8 9">OL</strain>
    </source>
</reference>
<comment type="similarity">
    <text evidence="6">Belongs to the TVP38/TMEM64 family.</text>
</comment>
<gene>
    <name evidence="8" type="ORF">DSOL_5062</name>
</gene>
<keyword evidence="3 6" id="KW-0812">Transmembrane</keyword>
<protein>
    <recommendedName>
        <fullName evidence="6">TVP38/TMEM64 family membrane protein</fullName>
    </recommendedName>
</protein>
<evidence type="ECO:0000259" key="7">
    <source>
        <dbReference type="Pfam" id="PF09335"/>
    </source>
</evidence>
<dbReference type="STRING" id="1888891.DSOL_5062"/>
<evidence type="ECO:0000313" key="8">
    <source>
        <dbReference type="EMBL" id="OLN26259.1"/>
    </source>
</evidence>
<proteinExistence type="inferred from homology"/>
<dbReference type="PANTHER" id="PTHR12677">
    <property type="entry name" value="GOLGI APPARATUS MEMBRANE PROTEIN TVP38-RELATED"/>
    <property type="match status" value="1"/>
</dbReference>
<dbReference type="InterPro" id="IPR015414">
    <property type="entry name" value="TMEM64"/>
</dbReference>
<evidence type="ECO:0000256" key="5">
    <source>
        <dbReference type="ARBA" id="ARBA00023136"/>
    </source>
</evidence>
<feature type="transmembrane region" description="Helical" evidence="6">
    <location>
        <begin position="194"/>
        <end position="215"/>
    </location>
</feature>
<evidence type="ECO:0000256" key="1">
    <source>
        <dbReference type="ARBA" id="ARBA00004651"/>
    </source>
</evidence>